<feature type="region of interest" description="Disordered" evidence="6">
    <location>
        <begin position="98"/>
        <end position="144"/>
    </location>
</feature>
<protein>
    <recommendedName>
        <fullName evidence="7">THAP-type domain-containing protein</fullName>
    </recommendedName>
</protein>
<dbReference type="KEGG" id="epa:110239375"/>
<name>A0A913X8P3_EXADI</name>
<dbReference type="AlphaFoldDB" id="A0A913X8P3"/>
<feature type="region of interest" description="Disordered" evidence="6">
    <location>
        <begin position="189"/>
        <end position="228"/>
    </location>
</feature>
<dbReference type="Proteomes" id="UP000887567">
    <property type="component" value="Unplaced"/>
</dbReference>
<dbReference type="GO" id="GO:0008270">
    <property type="term" value="F:zinc ion binding"/>
    <property type="evidence" value="ECO:0007669"/>
    <property type="project" value="UniProtKB-KW"/>
</dbReference>
<dbReference type="SMART" id="SM00692">
    <property type="entry name" value="DM3"/>
    <property type="match status" value="1"/>
</dbReference>
<keyword evidence="1" id="KW-0479">Metal-binding</keyword>
<proteinExistence type="predicted"/>
<keyword evidence="2 5" id="KW-0863">Zinc-finger</keyword>
<dbReference type="SMART" id="SM00980">
    <property type="entry name" value="THAP"/>
    <property type="match status" value="1"/>
</dbReference>
<evidence type="ECO:0000313" key="8">
    <source>
        <dbReference type="EnsemblMetazoa" id="XP_020900747.2"/>
    </source>
</evidence>
<dbReference type="PANTHER" id="PTHR31751:SF42">
    <property type="entry name" value="PROTEIN CBG10204"/>
    <property type="match status" value="1"/>
</dbReference>
<keyword evidence="4 5" id="KW-0238">DNA-binding</keyword>
<dbReference type="SUPFAM" id="SSF57716">
    <property type="entry name" value="Glucocorticoid receptor-like (DNA-binding domain)"/>
    <property type="match status" value="1"/>
</dbReference>
<keyword evidence="3" id="KW-0862">Zinc</keyword>
<feature type="compositionally biased region" description="Polar residues" evidence="6">
    <location>
        <begin position="189"/>
        <end position="215"/>
    </location>
</feature>
<dbReference type="PANTHER" id="PTHR31751">
    <property type="entry name" value="SI:CH211-108C17.2-RELATED-RELATED"/>
    <property type="match status" value="1"/>
</dbReference>
<reference evidence="8" key="1">
    <citation type="submission" date="2022-11" db="UniProtKB">
        <authorList>
            <consortium name="EnsemblMetazoa"/>
        </authorList>
    </citation>
    <scope>IDENTIFICATION</scope>
</reference>
<feature type="domain" description="THAP-type" evidence="7">
    <location>
        <begin position="14"/>
        <end position="101"/>
    </location>
</feature>
<evidence type="ECO:0000256" key="6">
    <source>
        <dbReference type="SAM" id="MobiDB-lite"/>
    </source>
</evidence>
<feature type="compositionally biased region" description="Acidic residues" evidence="6">
    <location>
        <begin position="260"/>
        <end position="272"/>
    </location>
</feature>
<dbReference type="GeneID" id="110239375"/>
<dbReference type="Gene3D" id="6.20.210.20">
    <property type="entry name" value="THAP domain"/>
    <property type="match status" value="1"/>
</dbReference>
<keyword evidence="9" id="KW-1185">Reference proteome</keyword>
<evidence type="ECO:0000256" key="4">
    <source>
        <dbReference type="ARBA" id="ARBA00023125"/>
    </source>
</evidence>
<organism evidence="8 9">
    <name type="scientific">Exaiptasia diaphana</name>
    <name type="common">Tropical sea anemone</name>
    <name type="synonym">Aiptasia pulchella</name>
    <dbReference type="NCBI Taxonomy" id="2652724"/>
    <lineage>
        <taxon>Eukaryota</taxon>
        <taxon>Metazoa</taxon>
        <taxon>Cnidaria</taxon>
        <taxon>Anthozoa</taxon>
        <taxon>Hexacorallia</taxon>
        <taxon>Actiniaria</taxon>
        <taxon>Aiptasiidae</taxon>
        <taxon>Exaiptasia</taxon>
    </lineage>
</organism>
<dbReference type="PROSITE" id="PS50950">
    <property type="entry name" value="ZF_THAP"/>
    <property type="match status" value="1"/>
</dbReference>
<dbReference type="OMA" id="KVDSRAY"/>
<dbReference type="OrthoDB" id="5989860at2759"/>
<feature type="compositionally biased region" description="Basic and acidic residues" evidence="6">
    <location>
        <begin position="286"/>
        <end position="300"/>
    </location>
</feature>
<evidence type="ECO:0000256" key="1">
    <source>
        <dbReference type="ARBA" id="ARBA00022723"/>
    </source>
</evidence>
<dbReference type="InterPro" id="IPR038441">
    <property type="entry name" value="THAP_Znf_sf"/>
</dbReference>
<dbReference type="EnsemblMetazoa" id="XM_021045088.2">
    <property type="protein sequence ID" value="XP_020900747.2"/>
    <property type="gene ID" value="LOC110239375"/>
</dbReference>
<feature type="compositionally biased region" description="Basic and acidic residues" evidence="6">
    <location>
        <begin position="216"/>
        <end position="228"/>
    </location>
</feature>
<dbReference type="GO" id="GO:0003677">
    <property type="term" value="F:DNA binding"/>
    <property type="evidence" value="ECO:0007669"/>
    <property type="project" value="UniProtKB-UniRule"/>
</dbReference>
<dbReference type="Pfam" id="PF05485">
    <property type="entry name" value="THAP"/>
    <property type="match status" value="1"/>
</dbReference>
<accession>A0A913X8P3</accession>
<evidence type="ECO:0000256" key="3">
    <source>
        <dbReference type="ARBA" id="ARBA00022833"/>
    </source>
</evidence>
<dbReference type="RefSeq" id="XP_020900747.2">
    <property type="nucleotide sequence ID" value="XM_021045088.2"/>
</dbReference>
<evidence type="ECO:0000313" key="9">
    <source>
        <dbReference type="Proteomes" id="UP000887567"/>
    </source>
</evidence>
<evidence type="ECO:0000256" key="5">
    <source>
        <dbReference type="PROSITE-ProRule" id="PRU00309"/>
    </source>
</evidence>
<dbReference type="InterPro" id="IPR006612">
    <property type="entry name" value="THAP_Znf"/>
</dbReference>
<sequence>MASSIAGQKRKRRYGKRCVVMFCNKTNEDGVSLHQFPKDASLCQKWNKFVLAKRDGKAWSSGTGHICSDHFVESDYEGYGAKIAGFSSKLVLKKGAIPSVQPSPTPDQLQKARKLAFGTPSQGTSKDDTDVTPKRRTDRGASAVTKLRAHRVSFTMKQIEFSPDVETQETSIIEPMAAAYGMDSVDMSNSDTSISDCHSTRRSPVTANKATQKSYQRPERRSKAIETESQEFKKELKEIGVQCNLVSLPPLGTVECSQTDSDDDDDGNDEGEMYCPLTSDSDEEMKETKEMTSEEQEKLKGSRKYHTERKYIVFESYLLELFRWCPVCNGPSEGKIVDTMGTFIKIVQKCKDADCQQEKVWTNQNFVRTMPVGNLLLSAAILMSGLPTQKTLRMFRFMNIACVSRSSFYRHTTNYVTPTIVQCWKEEQRSLLQKMRNEGNDLILSGDGRCDSPGHSAKFGSYTVIEQKTNRVLDFQLVQSNEVKNSSWMEVEGLKRSVALFETQNLSIDILI</sequence>
<evidence type="ECO:0000256" key="2">
    <source>
        <dbReference type="ARBA" id="ARBA00022771"/>
    </source>
</evidence>
<evidence type="ECO:0000259" key="7">
    <source>
        <dbReference type="PROSITE" id="PS50950"/>
    </source>
</evidence>
<feature type="compositionally biased region" description="Basic and acidic residues" evidence="6">
    <location>
        <begin position="125"/>
        <end position="139"/>
    </location>
</feature>
<feature type="region of interest" description="Disordered" evidence="6">
    <location>
        <begin position="254"/>
        <end position="300"/>
    </location>
</feature>